<dbReference type="Proteomes" id="UP000031671">
    <property type="component" value="Unassembled WGS sequence"/>
</dbReference>
<organism evidence="1 2">
    <name type="scientific">Vibrio ishigakensis</name>
    <dbReference type="NCBI Taxonomy" id="1481914"/>
    <lineage>
        <taxon>Bacteria</taxon>
        <taxon>Pseudomonadati</taxon>
        <taxon>Pseudomonadota</taxon>
        <taxon>Gammaproteobacteria</taxon>
        <taxon>Vibrionales</taxon>
        <taxon>Vibrionaceae</taxon>
        <taxon>Vibrio</taxon>
    </lineage>
</organism>
<reference evidence="1 2" key="1">
    <citation type="submission" date="2015-01" db="EMBL/GenBank/DDBJ databases">
        <title>Vibrio sp. C1 JCM 19231 whole genome shotgun sequence.</title>
        <authorList>
            <person name="Sawabe T."/>
            <person name="Meirelles P."/>
            <person name="Feng G."/>
            <person name="Sayaka M."/>
            <person name="Hattori M."/>
            <person name="Ohkuma M."/>
        </authorList>
    </citation>
    <scope>NUCLEOTIDE SEQUENCE [LARGE SCALE GENOMIC DNA]</scope>
    <source>
        <strain evidence="2">JCM 19231</strain>
    </source>
</reference>
<name>A0A0B8NXW8_9VIBR</name>
<dbReference type="InterPro" id="IPR036188">
    <property type="entry name" value="FAD/NAD-bd_sf"/>
</dbReference>
<reference evidence="1 2" key="2">
    <citation type="submission" date="2015-01" db="EMBL/GenBank/DDBJ databases">
        <authorList>
            <consortium name="NBRP consortium"/>
            <person name="Sawabe T."/>
            <person name="Meirelles P."/>
            <person name="Feng G."/>
            <person name="Sayaka M."/>
            <person name="Hattori M."/>
            <person name="Ohkuma M."/>
        </authorList>
    </citation>
    <scope>NUCLEOTIDE SEQUENCE [LARGE SCALE GENOMIC DNA]</scope>
    <source>
        <strain evidence="2">JCM 19231</strain>
    </source>
</reference>
<dbReference type="EMBL" id="BBRZ01000046">
    <property type="protein sequence ID" value="GAM57167.1"/>
    <property type="molecule type" value="Genomic_DNA"/>
</dbReference>
<evidence type="ECO:0000313" key="1">
    <source>
        <dbReference type="EMBL" id="GAM57167.1"/>
    </source>
</evidence>
<accession>A0A0B8NXW8</accession>
<dbReference type="Gene3D" id="3.50.50.60">
    <property type="entry name" value="FAD/NAD(P)-binding domain"/>
    <property type="match status" value="1"/>
</dbReference>
<proteinExistence type="predicted"/>
<dbReference type="AlphaFoldDB" id="A0A0B8NXW8"/>
<protein>
    <submittedName>
        <fullName evidence="1">2-octaprenyl-3-methyl-6-methoxy-1,4-benzoquinol hydroxylase</fullName>
    </submittedName>
</protein>
<comment type="caution">
    <text evidence="1">The sequence shown here is derived from an EMBL/GenBank/DDBJ whole genome shotgun (WGS) entry which is preliminary data.</text>
</comment>
<keyword evidence="2" id="KW-1185">Reference proteome</keyword>
<evidence type="ECO:0000313" key="2">
    <source>
        <dbReference type="Proteomes" id="UP000031671"/>
    </source>
</evidence>
<sequence length="56" mass="6101">MISAMQVFKELFSGDDPVKKLVRGMGMNLAGSLPGFKNEVMHRALGLKGDLPKLAR</sequence>
<gene>
    <name evidence="1" type="ORF">JCM19231_3978</name>
</gene>